<accession>A0ABW3VI30</accession>
<sequence length="296" mass="32399">MDALDELARRIRGLAGDDLRPVWFGDVLVFAAATVTEPMTSVTEPMLVLVVQGAKRSTLGERVFEHRPGQAVVFTVDLPLTSQIIDATPDRPFLTLGLRLRPATIAQLLVEGGPVPAGAQDAPGMAISDADDDLLDSLVRLLRLFDDPRELKVLGAGVRREVHWRLLNGPHAALVRQAGTADSRLALVARAVAWVRARYDRVIRIDDLAADVGTSVSSLNRHFRAVTSMSPLQYQKQIRLQKARMELLAAPHDVSAIGYAVGYDSPSQFSREYRRMFGAPPGQDAIRLQSAAIVRE</sequence>
<keyword evidence="3" id="KW-0804">Transcription</keyword>
<dbReference type="PROSITE" id="PS00041">
    <property type="entry name" value="HTH_ARAC_FAMILY_1"/>
    <property type="match status" value="1"/>
</dbReference>
<dbReference type="EMBL" id="JBHTMB010000141">
    <property type="protein sequence ID" value="MFD1234957.1"/>
    <property type="molecule type" value="Genomic_DNA"/>
</dbReference>
<dbReference type="Pfam" id="PF06719">
    <property type="entry name" value="AraC_N"/>
    <property type="match status" value="1"/>
</dbReference>
<name>A0ABW3VI30_9PSEU</name>
<dbReference type="Proteomes" id="UP001597182">
    <property type="component" value="Unassembled WGS sequence"/>
</dbReference>
<dbReference type="RefSeq" id="WP_013677990.1">
    <property type="nucleotide sequence ID" value="NZ_BAABKS010000029.1"/>
</dbReference>
<keyword evidence="1" id="KW-0805">Transcription regulation</keyword>
<keyword evidence="6" id="KW-1185">Reference proteome</keyword>
<dbReference type="InterPro" id="IPR009594">
    <property type="entry name" value="Tscrpt_reg_HTH_AraC_N"/>
</dbReference>
<feature type="domain" description="HTH araC/xylS-type" evidence="4">
    <location>
        <begin position="189"/>
        <end position="287"/>
    </location>
</feature>
<evidence type="ECO:0000256" key="3">
    <source>
        <dbReference type="ARBA" id="ARBA00023163"/>
    </source>
</evidence>
<evidence type="ECO:0000259" key="4">
    <source>
        <dbReference type="PROSITE" id="PS01124"/>
    </source>
</evidence>
<organism evidence="5 6">
    <name type="scientific">Pseudonocardia benzenivorans</name>
    <dbReference type="NCBI Taxonomy" id="228005"/>
    <lineage>
        <taxon>Bacteria</taxon>
        <taxon>Bacillati</taxon>
        <taxon>Actinomycetota</taxon>
        <taxon>Actinomycetes</taxon>
        <taxon>Pseudonocardiales</taxon>
        <taxon>Pseudonocardiaceae</taxon>
        <taxon>Pseudonocardia</taxon>
    </lineage>
</organism>
<evidence type="ECO:0000256" key="1">
    <source>
        <dbReference type="ARBA" id="ARBA00023015"/>
    </source>
</evidence>
<dbReference type="InterPro" id="IPR018060">
    <property type="entry name" value="HTH_AraC"/>
</dbReference>
<dbReference type="PROSITE" id="PS01124">
    <property type="entry name" value="HTH_ARAC_FAMILY_2"/>
    <property type="match status" value="1"/>
</dbReference>
<proteinExistence type="predicted"/>
<dbReference type="Gene3D" id="1.10.10.60">
    <property type="entry name" value="Homeodomain-like"/>
    <property type="match status" value="1"/>
</dbReference>
<dbReference type="PANTHER" id="PTHR43436:SF1">
    <property type="entry name" value="TRANSCRIPTIONAL REGULATORY PROTEIN"/>
    <property type="match status" value="1"/>
</dbReference>
<comment type="caution">
    <text evidence="5">The sequence shown here is derived from an EMBL/GenBank/DDBJ whole genome shotgun (WGS) entry which is preliminary data.</text>
</comment>
<protein>
    <submittedName>
        <fullName evidence="5">AraC family transcriptional regulator N-terminal domain-containing protein</fullName>
    </submittedName>
</protein>
<keyword evidence="2" id="KW-0238">DNA-binding</keyword>
<gene>
    <name evidence="5" type="ORF">ACFQ34_16825</name>
</gene>
<evidence type="ECO:0000313" key="6">
    <source>
        <dbReference type="Proteomes" id="UP001597182"/>
    </source>
</evidence>
<dbReference type="InterPro" id="IPR018062">
    <property type="entry name" value="HTH_AraC-typ_CS"/>
</dbReference>
<dbReference type="Pfam" id="PF12833">
    <property type="entry name" value="HTH_18"/>
    <property type="match status" value="1"/>
</dbReference>
<dbReference type="SUPFAM" id="SSF46689">
    <property type="entry name" value="Homeodomain-like"/>
    <property type="match status" value="2"/>
</dbReference>
<evidence type="ECO:0000313" key="5">
    <source>
        <dbReference type="EMBL" id="MFD1234957.1"/>
    </source>
</evidence>
<evidence type="ECO:0000256" key="2">
    <source>
        <dbReference type="ARBA" id="ARBA00023125"/>
    </source>
</evidence>
<reference evidence="6" key="1">
    <citation type="journal article" date="2019" name="Int. J. Syst. Evol. Microbiol.">
        <title>The Global Catalogue of Microorganisms (GCM) 10K type strain sequencing project: providing services to taxonomists for standard genome sequencing and annotation.</title>
        <authorList>
            <consortium name="The Broad Institute Genomics Platform"/>
            <consortium name="The Broad Institute Genome Sequencing Center for Infectious Disease"/>
            <person name="Wu L."/>
            <person name="Ma J."/>
        </authorList>
    </citation>
    <scope>NUCLEOTIDE SEQUENCE [LARGE SCALE GENOMIC DNA]</scope>
    <source>
        <strain evidence="6">CCUG 49018</strain>
    </source>
</reference>
<dbReference type="PANTHER" id="PTHR43436">
    <property type="entry name" value="ARAC-FAMILY TRANSCRIPTIONAL REGULATOR"/>
    <property type="match status" value="1"/>
</dbReference>
<dbReference type="InterPro" id="IPR009057">
    <property type="entry name" value="Homeodomain-like_sf"/>
</dbReference>
<dbReference type="SMART" id="SM00342">
    <property type="entry name" value="HTH_ARAC"/>
    <property type="match status" value="1"/>
</dbReference>